<dbReference type="EMBL" id="BAAAVI010000074">
    <property type="protein sequence ID" value="GAA2902548.1"/>
    <property type="molecule type" value="Genomic_DNA"/>
</dbReference>
<feature type="compositionally biased region" description="Basic residues" evidence="1">
    <location>
        <begin position="51"/>
        <end position="62"/>
    </location>
</feature>
<proteinExistence type="predicted"/>
<evidence type="ECO:0000313" key="3">
    <source>
        <dbReference type="Proteomes" id="UP001500831"/>
    </source>
</evidence>
<name>A0ABN3W7Y0_9ACTN</name>
<keyword evidence="3" id="KW-1185">Reference proteome</keyword>
<evidence type="ECO:0000256" key="1">
    <source>
        <dbReference type="SAM" id="MobiDB-lite"/>
    </source>
</evidence>
<feature type="compositionally biased region" description="Low complexity" evidence="1">
    <location>
        <begin position="22"/>
        <end position="35"/>
    </location>
</feature>
<reference evidence="2 3" key="1">
    <citation type="journal article" date="2019" name="Int. J. Syst. Evol. Microbiol.">
        <title>The Global Catalogue of Microorganisms (GCM) 10K type strain sequencing project: providing services to taxonomists for standard genome sequencing and annotation.</title>
        <authorList>
            <consortium name="The Broad Institute Genomics Platform"/>
            <consortium name="The Broad Institute Genome Sequencing Center for Infectious Disease"/>
            <person name="Wu L."/>
            <person name="Ma J."/>
        </authorList>
    </citation>
    <scope>NUCLEOTIDE SEQUENCE [LARGE SCALE GENOMIC DNA]</scope>
    <source>
        <strain evidence="2 3">JCM 6242</strain>
    </source>
</reference>
<sequence>MDLYGQGVSGEKGITGMAGAKSPTVVRVRPSPVARHAGHAHRARPDGHPSRSGRSRVSRPARHGAGGFSEREERSGRSRGREDREPIRSGASYGCPAGRGAMPYLPRPPGTGTRLDRSAHRRSGGSETSNPGCGRAVRWHDAEA</sequence>
<dbReference type="Proteomes" id="UP001500831">
    <property type="component" value="Unassembled WGS sequence"/>
</dbReference>
<feature type="region of interest" description="Disordered" evidence="1">
    <location>
        <begin position="1"/>
        <end position="144"/>
    </location>
</feature>
<feature type="compositionally biased region" description="Basic and acidic residues" evidence="1">
    <location>
        <begin position="69"/>
        <end position="87"/>
    </location>
</feature>
<protein>
    <submittedName>
        <fullName evidence="2">Uncharacterized protein</fullName>
    </submittedName>
</protein>
<comment type="caution">
    <text evidence="2">The sequence shown here is derived from an EMBL/GenBank/DDBJ whole genome shotgun (WGS) entry which is preliminary data.</text>
</comment>
<gene>
    <name evidence="2" type="ORF">GCM10010517_68450</name>
</gene>
<organism evidence="2 3">
    <name type="scientific">Streptosporangium fragile</name>
    <dbReference type="NCBI Taxonomy" id="46186"/>
    <lineage>
        <taxon>Bacteria</taxon>
        <taxon>Bacillati</taxon>
        <taxon>Actinomycetota</taxon>
        <taxon>Actinomycetes</taxon>
        <taxon>Streptosporangiales</taxon>
        <taxon>Streptosporangiaceae</taxon>
        <taxon>Streptosporangium</taxon>
    </lineage>
</organism>
<accession>A0ABN3W7Y0</accession>
<evidence type="ECO:0000313" key="2">
    <source>
        <dbReference type="EMBL" id="GAA2902548.1"/>
    </source>
</evidence>